<reference evidence="1 2" key="1">
    <citation type="journal article" date="2021" name="J. Hered.">
        <title>A chromosome-level genome assembly of the parasitoid wasp, Cotesia glomerata (Hymenoptera: Braconidae).</title>
        <authorList>
            <person name="Pinto B.J."/>
            <person name="Weis J.J."/>
            <person name="Gamble T."/>
            <person name="Ode P.J."/>
            <person name="Paul R."/>
            <person name="Zaspel J.M."/>
        </authorList>
    </citation>
    <scope>NUCLEOTIDE SEQUENCE [LARGE SCALE GENOMIC DNA]</scope>
    <source>
        <strain evidence="1">CgM1</strain>
    </source>
</reference>
<gene>
    <name evidence="1" type="ORF">KQX54_008171</name>
</gene>
<dbReference type="Proteomes" id="UP000826195">
    <property type="component" value="Unassembled WGS sequence"/>
</dbReference>
<name>A0AAV7J3J0_COTGL</name>
<evidence type="ECO:0000313" key="2">
    <source>
        <dbReference type="Proteomes" id="UP000826195"/>
    </source>
</evidence>
<dbReference type="AlphaFoldDB" id="A0AAV7J3J0"/>
<comment type="caution">
    <text evidence="1">The sequence shown here is derived from an EMBL/GenBank/DDBJ whole genome shotgun (WGS) entry which is preliminary data.</text>
</comment>
<evidence type="ECO:0000313" key="1">
    <source>
        <dbReference type="EMBL" id="KAH0563929.1"/>
    </source>
</evidence>
<accession>A0AAV7J3J0</accession>
<protein>
    <submittedName>
        <fullName evidence="1">Uncharacterized protein</fullName>
    </submittedName>
</protein>
<keyword evidence="2" id="KW-1185">Reference proteome</keyword>
<sequence length="66" mass="7951">KYRVRPESDYMRQRESIEPVLCYHSGSSMFSSLDNQSSAFSDRVNFFKFMLYRVLATHHEHRAYQL</sequence>
<dbReference type="EMBL" id="JAHXZJ010000002">
    <property type="protein sequence ID" value="KAH0563929.1"/>
    <property type="molecule type" value="Genomic_DNA"/>
</dbReference>
<organism evidence="1 2">
    <name type="scientific">Cotesia glomerata</name>
    <name type="common">Lepidopteran parasitic wasp</name>
    <name type="synonym">Apanteles glomeratus</name>
    <dbReference type="NCBI Taxonomy" id="32391"/>
    <lineage>
        <taxon>Eukaryota</taxon>
        <taxon>Metazoa</taxon>
        <taxon>Ecdysozoa</taxon>
        <taxon>Arthropoda</taxon>
        <taxon>Hexapoda</taxon>
        <taxon>Insecta</taxon>
        <taxon>Pterygota</taxon>
        <taxon>Neoptera</taxon>
        <taxon>Endopterygota</taxon>
        <taxon>Hymenoptera</taxon>
        <taxon>Apocrita</taxon>
        <taxon>Ichneumonoidea</taxon>
        <taxon>Braconidae</taxon>
        <taxon>Microgastrinae</taxon>
        <taxon>Cotesia</taxon>
    </lineage>
</organism>
<proteinExistence type="predicted"/>
<feature type="non-terminal residue" evidence="1">
    <location>
        <position position="1"/>
    </location>
</feature>